<dbReference type="EMBL" id="JAVFCB010000003">
    <property type="protein sequence ID" value="MDQ4213681.1"/>
    <property type="molecule type" value="Genomic_DNA"/>
</dbReference>
<feature type="transmembrane region" description="Helical" evidence="5">
    <location>
        <begin position="359"/>
        <end position="383"/>
    </location>
</feature>
<dbReference type="PROSITE" id="PS50850">
    <property type="entry name" value="MFS"/>
    <property type="match status" value="1"/>
</dbReference>
<evidence type="ECO:0000256" key="4">
    <source>
        <dbReference type="ARBA" id="ARBA00023136"/>
    </source>
</evidence>
<dbReference type="InterPro" id="IPR036259">
    <property type="entry name" value="MFS_trans_sf"/>
</dbReference>
<evidence type="ECO:0000313" key="8">
    <source>
        <dbReference type="Proteomes" id="UP001230289"/>
    </source>
</evidence>
<protein>
    <submittedName>
        <fullName evidence="7">MFS transporter</fullName>
    </submittedName>
</protein>
<evidence type="ECO:0000313" key="7">
    <source>
        <dbReference type="EMBL" id="MDQ4213681.1"/>
    </source>
</evidence>
<accession>A0ABU0XF45</accession>
<evidence type="ECO:0000256" key="3">
    <source>
        <dbReference type="ARBA" id="ARBA00022989"/>
    </source>
</evidence>
<keyword evidence="3 5" id="KW-1133">Transmembrane helix</keyword>
<gene>
    <name evidence="7" type="ORF">RBR11_07095</name>
</gene>
<organism evidence="7 8">
    <name type="scientific">Microbacterium capsulatum</name>
    <dbReference type="NCBI Taxonomy" id="3041921"/>
    <lineage>
        <taxon>Bacteria</taxon>
        <taxon>Bacillati</taxon>
        <taxon>Actinomycetota</taxon>
        <taxon>Actinomycetes</taxon>
        <taxon>Micrococcales</taxon>
        <taxon>Microbacteriaceae</taxon>
        <taxon>Microbacterium</taxon>
    </lineage>
</organism>
<feature type="transmembrane region" description="Helical" evidence="5">
    <location>
        <begin position="133"/>
        <end position="158"/>
    </location>
</feature>
<name>A0ABU0XF45_9MICO</name>
<evidence type="ECO:0000256" key="2">
    <source>
        <dbReference type="ARBA" id="ARBA00022692"/>
    </source>
</evidence>
<keyword evidence="4 5" id="KW-0472">Membrane</keyword>
<evidence type="ECO:0000256" key="1">
    <source>
        <dbReference type="ARBA" id="ARBA00004651"/>
    </source>
</evidence>
<evidence type="ECO:0000256" key="5">
    <source>
        <dbReference type="SAM" id="Phobius"/>
    </source>
</evidence>
<dbReference type="InterPro" id="IPR020846">
    <property type="entry name" value="MFS_dom"/>
</dbReference>
<feature type="transmembrane region" description="Helical" evidence="5">
    <location>
        <begin position="336"/>
        <end position="353"/>
    </location>
</feature>
<feature type="domain" description="Major facilitator superfamily (MFS) profile" evidence="6">
    <location>
        <begin position="10"/>
        <end position="460"/>
    </location>
</feature>
<comment type="subcellular location">
    <subcellularLocation>
        <location evidence="1">Cell membrane</location>
        <topology evidence="1">Multi-pass membrane protein</topology>
    </subcellularLocation>
</comment>
<dbReference type="SUPFAM" id="SSF103473">
    <property type="entry name" value="MFS general substrate transporter"/>
    <property type="match status" value="1"/>
</dbReference>
<keyword evidence="8" id="KW-1185">Reference proteome</keyword>
<feature type="transmembrane region" description="Helical" evidence="5">
    <location>
        <begin position="303"/>
        <end position="324"/>
    </location>
</feature>
<dbReference type="Pfam" id="PF07690">
    <property type="entry name" value="MFS_1"/>
    <property type="match status" value="1"/>
</dbReference>
<feature type="transmembrane region" description="Helical" evidence="5">
    <location>
        <begin position="434"/>
        <end position="455"/>
    </location>
</feature>
<feature type="transmembrane region" description="Helical" evidence="5">
    <location>
        <begin position="223"/>
        <end position="242"/>
    </location>
</feature>
<feature type="transmembrane region" description="Helical" evidence="5">
    <location>
        <begin position="77"/>
        <end position="97"/>
    </location>
</feature>
<feature type="transmembrane region" description="Helical" evidence="5">
    <location>
        <begin position="47"/>
        <end position="65"/>
    </location>
</feature>
<feature type="transmembrane region" description="Helical" evidence="5">
    <location>
        <begin position="12"/>
        <end position="32"/>
    </location>
</feature>
<dbReference type="Gene3D" id="1.20.1250.20">
    <property type="entry name" value="MFS general substrate transporter like domains"/>
    <property type="match status" value="2"/>
</dbReference>
<feature type="transmembrane region" description="Helical" evidence="5">
    <location>
        <begin position="395"/>
        <end position="422"/>
    </location>
</feature>
<keyword evidence="2 5" id="KW-0812">Transmembrane</keyword>
<feature type="transmembrane region" description="Helical" evidence="5">
    <location>
        <begin position="263"/>
        <end position="283"/>
    </location>
</feature>
<dbReference type="PANTHER" id="PTHR42718:SF35">
    <property type="entry name" value="BLL0718 PROTEIN"/>
    <property type="match status" value="1"/>
</dbReference>
<feature type="transmembrane region" description="Helical" evidence="5">
    <location>
        <begin position="103"/>
        <end position="121"/>
    </location>
</feature>
<comment type="caution">
    <text evidence="7">The sequence shown here is derived from an EMBL/GenBank/DDBJ whole genome shotgun (WGS) entry which is preliminary data.</text>
</comment>
<feature type="transmembrane region" description="Helical" evidence="5">
    <location>
        <begin position="197"/>
        <end position="217"/>
    </location>
</feature>
<reference evidence="7 8" key="1">
    <citation type="submission" date="2023-08" db="EMBL/GenBank/DDBJ databases">
        <title>Microbacterium sp. nov., isolated from a waste landfill.</title>
        <authorList>
            <person name="Wen W."/>
        </authorList>
    </citation>
    <scope>NUCLEOTIDE SEQUENCE [LARGE SCALE GENOMIC DNA]</scope>
    <source>
        <strain evidence="7 8">ASV81</strain>
    </source>
</reference>
<dbReference type="Proteomes" id="UP001230289">
    <property type="component" value="Unassembled WGS sequence"/>
</dbReference>
<sequence length="476" mass="48359">MTRAHGGGMSIAVLAFAGMLSSLQFTLIVPVLPDIPAALRVGPDDASWLVTIALLTGTVVTPVFGRLADVHGRRRMLLVSLVLLAAGSALAAIWNVFPAVLVGRGLQGTATAIVPIGISLIRETTNRERANLGAALMSGTIGIGSALGLPLSGVLATLGGLPLLFGFSAVAAALFLGLVLVFVPASAQRSPGRFDAVGTVLFAAALATALVVVSKWLTWGQDAPWAIAALIAASALATAAWIPWELRSTSPAIDLRLAMRPRVLQINLASLLRSFGMYANHLLTMQEARAPVETGAGLGIPTLGAGLMLLPGAAVMIVVAPFGARLLTRLGPRTTLALGAAVMCAAFVFRFFAHQSAITVLLGTLFVGTGTALSFAAMPVLIMDAVPAAAATSAVAVNALVRSVGGAVASAGLAVLILAFGAAGHPDFVSATGLSGALLGVAGLCAVGALIAIALPRSADRRFDRVAFDRLEKELS</sequence>
<feature type="transmembrane region" description="Helical" evidence="5">
    <location>
        <begin position="164"/>
        <end position="185"/>
    </location>
</feature>
<proteinExistence type="predicted"/>
<dbReference type="RefSeq" id="WP_308488619.1">
    <property type="nucleotide sequence ID" value="NZ_JAVFCB010000003.1"/>
</dbReference>
<dbReference type="PANTHER" id="PTHR42718">
    <property type="entry name" value="MAJOR FACILITATOR SUPERFAMILY MULTIDRUG TRANSPORTER MFSC"/>
    <property type="match status" value="1"/>
</dbReference>
<dbReference type="InterPro" id="IPR011701">
    <property type="entry name" value="MFS"/>
</dbReference>
<evidence type="ECO:0000259" key="6">
    <source>
        <dbReference type="PROSITE" id="PS50850"/>
    </source>
</evidence>